<proteinExistence type="predicted"/>
<dbReference type="KEGG" id="cohn:KCTCHS21_10340"/>
<dbReference type="Proteomes" id="UP000289856">
    <property type="component" value="Chromosome"/>
</dbReference>
<protein>
    <submittedName>
        <fullName evidence="1">Uncharacterized protein</fullName>
    </submittedName>
</protein>
<name>A0A3T1D0V3_9BACL</name>
<organism evidence="1 2">
    <name type="scientific">Cohnella abietis</name>
    <dbReference type="NCBI Taxonomy" id="2507935"/>
    <lineage>
        <taxon>Bacteria</taxon>
        <taxon>Bacillati</taxon>
        <taxon>Bacillota</taxon>
        <taxon>Bacilli</taxon>
        <taxon>Bacillales</taxon>
        <taxon>Paenibacillaceae</taxon>
        <taxon>Cohnella</taxon>
    </lineage>
</organism>
<dbReference type="SUPFAM" id="SSF69118">
    <property type="entry name" value="AhpD-like"/>
    <property type="match status" value="1"/>
</dbReference>
<dbReference type="Gene3D" id="1.20.1290.10">
    <property type="entry name" value="AhpD-like"/>
    <property type="match status" value="1"/>
</dbReference>
<dbReference type="InterPro" id="IPR029032">
    <property type="entry name" value="AhpD-like"/>
</dbReference>
<dbReference type="OrthoDB" id="9807087at2"/>
<dbReference type="EMBL" id="AP019400">
    <property type="protein sequence ID" value="BBI31635.1"/>
    <property type="molecule type" value="Genomic_DNA"/>
</dbReference>
<dbReference type="AlphaFoldDB" id="A0A3T1D0V3"/>
<gene>
    <name evidence="1" type="ORF">KCTCHS21_10340</name>
</gene>
<sequence>MSAIIEPIIYENASQEAKVEYERQYRITGTVTNTSKTLLHHVPSYRVYEEWYTLRGGLLKFISNRALVVFAHAISQEGKSVLNTSSFRKSLTDRGEDPDELFLDDEEQALELYGRQLVKDPNSVSDTLFAHLSQYYSQTQIVALTAFAGQTIAVNVFNSALRIELDDYLLHFST</sequence>
<reference evidence="1 2" key="1">
    <citation type="submission" date="2019-01" db="EMBL/GenBank/DDBJ databases">
        <title>Complete genome sequence of Cohnella hallensis HS21 isolated from Korean fir (Abies koreana) rhizospheric soil.</title>
        <authorList>
            <person name="Jiang L."/>
            <person name="Kang S.W."/>
            <person name="Kim S."/>
            <person name="Jung J."/>
            <person name="Kim C.Y."/>
            <person name="Kim D.H."/>
            <person name="Kim S.W."/>
            <person name="Lee J."/>
        </authorList>
    </citation>
    <scope>NUCLEOTIDE SEQUENCE [LARGE SCALE GENOMIC DNA]</scope>
    <source>
        <strain evidence="1 2">HS21</strain>
    </source>
</reference>
<evidence type="ECO:0000313" key="2">
    <source>
        <dbReference type="Proteomes" id="UP000289856"/>
    </source>
</evidence>
<dbReference type="RefSeq" id="WP_130605581.1">
    <property type="nucleotide sequence ID" value="NZ_AP019400.1"/>
</dbReference>
<evidence type="ECO:0000313" key="1">
    <source>
        <dbReference type="EMBL" id="BBI31635.1"/>
    </source>
</evidence>
<keyword evidence="2" id="KW-1185">Reference proteome</keyword>
<accession>A0A3T1D0V3</accession>